<evidence type="ECO:0000313" key="2">
    <source>
        <dbReference type="Proteomes" id="UP000789920"/>
    </source>
</evidence>
<protein>
    <submittedName>
        <fullName evidence="1">33856_t:CDS:1</fullName>
    </submittedName>
</protein>
<comment type="caution">
    <text evidence="1">The sequence shown here is derived from an EMBL/GenBank/DDBJ whole genome shotgun (WGS) entry which is preliminary data.</text>
</comment>
<accession>A0ACA9Q015</accession>
<dbReference type="EMBL" id="CAJVQC010025683">
    <property type="protein sequence ID" value="CAG8730699.1"/>
    <property type="molecule type" value="Genomic_DNA"/>
</dbReference>
<feature type="non-terminal residue" evidence="1">
    <location>
        <position position="226"/>
    </location>
</feature>
<dbReference type="Proteomes" id="UP000789920">
    <property type="component" value="Unassembled WGS sequence"/>
</dbReference>
<evidence type="ECO:0000313" key="1">
    <source>
        <dbReference type="EMBL" id="CAG8730699.1"/>
    </source>
</evidence>
<name>A0ACA9Q015_9GLOM</name>
<sequence length="226" mass="25018">MSVSINIATPDGQITTQDWNTSSLVLHDSVQTVQDNNAQSMLINPEAATQFLIDPTLMTQPQQPIQVQQGHSYGTRFANQMRPTPGIQPRQRRQRPKKGQGETDDGPYCICRGPAFGVMVECDSCNEWQAQEVDKYHCPKCQVENPSLIGLIKDDRPMAEATGIDPKALLIEEPTSNEPPKPAKCLFKDCSKPARENNPYCGESCLLRDKILEIKMTKGSDSSSSP</sequence>
<proteinExistence type="predicted"/>
<keyword evidence="2" id="KW-1185">Reference proteome</keyword>
<organism evidence="1 2">
    <name type="scientific">Racocetra persica</name>
    <dbReference type="NCBI Taxonomy" id="160502"/>
    <lineage>
        <taxon>Eukaryota</taxon>
        <taxon>Fungi</taxon>
        <taxon>Fungi incertae sedis</taxon>
        <taxon>Mucoromycota</taxon>
        <taxon>Glomeromycotina</taxon>
        <taxon>Glomeromycetes</taxon>
        <taxon>Diversisporales</taxon>
        <taxon>Gigasporaceae</taxon>
        <taxon>Racocetra</taxon>
    </lineage>
</organism>
<reference evidence="1" key="1">
    <citation type="submission" date="2021-06" db="EMBL/GenBank/DDBJ databases">
        <authorList>
            <person name="Kallberg Y."/>
            <person name="Tangrot J."/>
            <person name="Rosling A."/>
        </authorList>
    </citation>
    <scope>NUCLEOTIDE SEQUENCE</scope>
    <source>
        <strain evidence="1">MA461A</strain>
    </source>
</reference>
<gene>
    <name evidence="1" type="ORF">RPERSI_LOCUS12129</name>
</gene>